<dbReference type="Pfam" id="PF00318">
    <property type="entry name" value="Ribosomal_S2"/>
    <property type="match status" value="2"/>
</dbReference>
<dbReference type="Gene3D" id="3.40.50.10490">
    <property type="entry name" value="Glucose-6-phosphate isomerase like protein, domain 1"/>
    <property type="match status" value="1"/>
</dbReference>
<proteinExistence type="inferred from homology"/>
<keyword evidence="4 6" id="KW-0689">Ribosomal protein</keyword>
<dbReference type="PANTHER" id="PTHR11489">
    <property type="entry name" value="40S RIBOSOMAL PROTEIN SA"/>
    <property type="match status" value="1"/>
</dbReference>
<evidence type="ECO:0000256" key="7">
    <source>
        <dbReference type="RuleBase" id="RU003631"/>
    </source>
</evidence>
<dbReference type="InterPro" id="IPR023591">
    <property type="entry name" value="Ribosomal_uS2_flav_dom_sf"/>
</dbReference>
<dbReference type="CDD" id="cd01425">
    <property type="entry name" value="RPS2"/>
    <property type="match status" value="1"/>
</dbReference>
<sequence>MAQVATPLKPQQAPLKKIYKPGSIEDAIARMLVCQTHVGTKNVEHKMERYVYKRTQDGVHLINLQKTWEKIQLAARIIVTIKNSDDVVVVSARPFGGRAVLKFSEYVGAQAVARRWTPGMLTNQKNQQFLEPRLLIVTDPRTDSQAVNESAYSNIPVIALCDTDSPLENVDVAIPCNNKGKNSIALMYWLLAREILYLRGEIPRDEEWNVMVDLFIWRNPEDALQKSTQEDIVPVAPAIAPVAEVPTVETDWQKNPDWAMLGSGGGEWKTGTAEGVEEWGGYTENAKW</sequence>
<comment type="similarity">
    <text evidence="2 6 7">Belongs to the universal ribosomal protein uS2 family.</text>
</comment>
<accession>A0ABQ7JFU7</accession>
<evidence type="ECO:0000313" key="8">
    <source>
        <dbReference type="EMBL" id="KAF8822867.1"/>
    </source>
</evidence>
<evidence type="ECO:0000256" key="6">
    <source>
        <dbReference type="HAMAP-Rule" id="MF_03015"/>
    </source>
</evidence>
<dbReference type="InterPro" id="IPR027498">
    <property type="entry name" value="Ribosomal_uS2_euk"/>
</dbReference>
<dbReference type="InterPro" id="IPR001865">
    <property type="entry name" value="Ribosomal_uS2"/>
</dbReference>
<evidence type="ECO:0000256" key="1">
    <source>
        <dbReference type="ARBA" id="ARBA00004496"/>
    </source>
</evidence>
<comment type="caution">
    <text evidence="8">The sequence shown here is derived from an EMBL/GenBank/DDBJ whole genome shotgun (WGS) entry which is preliminary data.</text>
</comment>
<reference evidence="8 9" key="1">
    <citation type="journal article" date="2020" name="bioRxiv">
        <title>Metabolic contributions of an alphaproteobacterial endosymbiont in the apicomplexan Cardiosporidium cionae.</title>
        <authorList>
            <person name="Hunter E.S."/>
            <person name="Paight C.J."/>
            <person name="Lane C.E."/>
        </authorList>
    </citation>
    <scope>NUCLEOTIDE SEQUENCE [LARGE SCALE GENOMIC DNA]</scope>
    <source>
        <strain evidence="8">ESH_2018</strain>
    </source>
</reference>
<keyword evidence="3 6" id="KW-0963">Cytoplasm</keyword>
<dbReference type="PROSITE" id="PS00963">
    <property type="entry name" value="RIBOSOMAL_S2_2"/>
    <property type="match status" value="1"/>
</dbReference>
<dbReference type="HAMAP" id="MF_03015">
    <property type="entry name" value="Ribosomal_S2_euk"/>
    <property type="match status" value="1"/>
</dbReference>
<comment type="subcellular location">
    <subcellularLocation>
        <location evidence="1 6">Cytoplasm</location>
    </subcellularLocation>
</comment>
<evidence type="ECO:0000256" key="3">
    <source>
        <dbReference type="ARBA" id="ARBA00022490"/>
    </source>
</evidence>
<keyword evidence="5 6" id="KW-0687">Ribonucleoprotein</keyword>
<dbReference type="InterPro" id="IPR005707">
    <property type="entry name" value="Ribosomal_uS2_euk/arc"/>
</dbReference>
<name>A0ABQ7JFU7_9APIC</name>
<comment type="function">
    <text evidence="6">Required for the assembly and/or stability of the 40S ribosomal subunit. Required for the processing of the 20S rRNA-precursor to mature 18S rRNA in a late step of the maturation of 40S ribosomal subunits.</text>
</comment>
<organism evidence="8 9">
    <name type="scientific">Cardiosporidium cionae</name>
    <dbReference type="NCBI Taxonomy" id="476202"/>
    <lineage>
        <taxon>Eukaryota</taxon>
        <taxon>Sar</taxon>
        <taxon>Alveolata</taxon>
        <taxon>Apicomplexa</taxon>
        <taxon>Aconoidasida</taxon>
        <taxon>Nephromycida</taxon>
        <taxon>Cardiosporidium</taxon>
    </lineage>
</organism>
<evidence type="ECO:0000256" key="4">
    <source>
        <dbReference type="ARBA" id="ARBA00022980"/>
    </source>
</evidence>
<dbReference type="GO" id="GO:0005840">
    <property type="term" value="C:ribosome"/>
    <property type="evidence" value="ECO:0007669"/>
    <property type="project" value="UniProtKB-KW"/>
</dbReference>
<dbReference type="PRINTS" id="PR00395">
    <property type="entry name" value="RIBOSOMALS2"/>
</dbReference>
<keyword evidence="9" id="KW-1185">Reference proteome</keyword>
<comment type="subunit">
    <text evidence="6">Component of the small ribosomal subunit. Mature ribosomes consist of a small (40S) and a large (60S) subunit. The 40S subunit contains about 33 different proteins and 1 molecule of RNA (18S). The 60S subunit contains about 49 different proteins and 3 molecules of RNA (25S, 5.8S and 5S). Interacts with ribosomal protein S21.</text>
</comment>
<protein>
    <recommendedName>
        <fullName evidence="6">Small ribosomal subunit protein uS2</fullName>
    </recommendedName>
</protein>
<dbReference type="Proteomes" id="UP000823046">
    <property type="component" value="Unassembled WGS sequence"/>
</dbReference>
<dbReference type="EMBL" id="JADAQX010000018">
    <property type="protein sequence ID" value="KAF8822867.1"/>
    <property type="molecule type" value="Genomic_DNA"/>
</dbReference>
<dbReference type="NCBIfam" id="TIGR01012">
    <property type="entry name" value="uS2_euk_arch"/>
    <property type="match status" value="1"/>
</dbReference>
<evidence type="ECO:0000313" key="9">
    <source>
        <dbReference type="Proteomes" id="UP000823046"/>
    </source>
</evidence>
<dbReference type="InterPro" id="IPR018130">
    <property type="entry name" value="Ribosomal_uS2_CS"/>
</dbReference>
<dbReference type="SUPFAM" id="SSF52313">
    <property type="entry name" value="Ribosomal protein S2"/>
    <property type="match status" value="1"/>
</dbReference>
<gene>
    <name evidence="8" type="primary">RPSA</name>
    <name evidence="8" type="ORF">IE077_002280</name>
</gene>
<evidence type="ECO:0000256" key="5">
    <source>
        <dbReference type="ARBA" id="ARBA00023274"/>
    </source>
</evidence>
<evidence type="ECO:0000256" key="2">
    <source>
        <dbReference type="ARBA" id="ARBA00006242"/>
    </source>
</evidence>